<proteinExistence type="predicted"/>
<organism evidence="1 2">
    <name type="scientific">Neisseria lactamica ATCC 23970</name>
    <dbReference type="NCBI Taxonomy" id="546265"/>
    <lineage>
        <taxon>Bacteria</taxon>
        <taxon>Pseudomonadati</taxon>
        <taxon>Pseudomonadota</taxon>
        <taxon>Betaproteobacteria</taxon>
        <taxon>Neisseriales</taxon>
        <taxon>Neisseriaceae</taxon>
        <taxon>Neisseria</taxon>
    </lineage>
</organism>
<dbReference type="Proteomes" id="UP000003843">
    <property type="component" value="Unassembled WGS sequence"/>
</dbReference>
<sequence>MHYFRANENPVCWVGFCFFKFRVTSNSSFPRRRESGSSGFCHFR</sequence>
<gene>
    <name evidence="1" type="ORF">NEILACOT_04722</name>
</gene>
<evidence type="ECO:0000313" key="2">
    <source>
        <dbReference type="Proteomes" id="UP000003843"/>
    </source>
</evidence>
<evidence type="ECO:0000313" key="1">
    <source>
        <dbReference type="EMBL" id="EEZ75271.1"/>
    </source>
</evidence>
<protein>
    <submittedName>
        <fullName evidence="1">Uncharacterized protein</fullName>
    </submittedName>
</protein>
<reference evidence="1 2" key="1">
    <citation type="submission" date="2009-10" db="EMBL/GenBank/DDBJ databases">
        <authorList>
            <person name="Weinstock G."/>
            <person name="Sodergren E."/>
            <person name="Clifton S."/>
            <person name="Fulton L."/>
            <person name="Fulton B."/>
            <person name="Courtney L."/>
            <person name="Fronick C."/>
            <person name="Harrison M."/>
            <person name="Strong C."/>
            <person name="Farmer C."/>
            <person name="Delahaunty K."/>
            <person name="Markovic C."/>
            <person name="Hall O."/>
            <person name="Minx P."/>
            <person name="Tomlinson C."/>
            <person name="Mitreva M."/>
            <person name="Nelson J."/>
            <person name="Hou S."/>
            <person name="Wollam A."/>
            <person name="Pepin K.H."/>
            <person name="Johnson M."/>
            <person name="Bhonagiri V."/>
            <person name="Nash W.E."/>
            <person name="Warren W."/>
            <person name="Chinwalla A."/>
            <person name="Mardis E.R."/>
            <person name="Wilson R.K."/>
        </authorList>
    </citation>
    <scope>NUCLEOTIDE SEQUENCE [LARGE SCALE GENOMIC DNA]</scope>
    <source>
        <strain evidence="1 2">ATCC 23970</strain>
    </source>
</reference>
<accession>D0WAZ8</accession>
<dbReference type="EMBL" id="ACEQ02000020">
    <property type="protein sequence ID" value="EEZ75271.1"/>
    <property type="molecule type" value="Genomic_DNA"/>
</dbReference>
<comment type="caution">
    <text evidence="1">The sequence shown here is derived from an EMBL/GenBank/DDBJ whole genome shotgun (WGS) entry which is preliminary data.</text>
</comment>
<name>D0WAZ8_NEILA</name>
<dbReference type="AlphaFoldDB" id="D0WAZ8"/>